<proteinExistence type="predicted"/>
<evidence type="ECO:0000313" key="2">
    <source>
        <dbReference type="Proteomes" id="UP000237347"/>
    </source>
</evidence>
<dbReference type="PANTHER" id="PTHR46993">
    <property type="entry name" value="MYB TRANSCRIPTION FACTOR"/>
    <property type="match status" value="1"/>
</dbReference>
<reference evidence="1 2" key="1">
    <citation type="journal article" date="2018" name="Sci. Data">
        <title>The draft genome sequence of cork oak.</title>
        <authorList>
            <person name="Ramos A.M."/>
            <person name="Usie A."/>
            <person name="Barbosa P."/>
            <person name="Barros P.M."/>
            <person name="Capote T."/>
            <person name="Chaves I."/>
            <person name="Simoes F."/>
            <person name="Abreu I."/>
            <person name="Carrasquinho I."/>
            <person name="Faro C."/>
            <person name="Guimaraes J.B."/>
            <person name="Mendonca D."/>
            <person name="Nobrega F."/>
            <person name="Rodrigues L."/>
            <person name="Saibo N.J.M."/>
            <person name="Varela M.C."/>
            <person name="Egas C."/>
            <person name="Matos J."/>
            <person name="Miguel C.M."/>
            <person name="Oliveira M.M."/>
            <person name="Ricardo C.P."/>
            <person name="Goncalves S."/>
        </authorList>
    </citation>
    <scope>NUCLEOTIDE SEQUENCE [LARGE SCALE GENOMIC DNA]</scope>
    <source>
        <strain evidence="2">cv. HL8</strain>
    </source>
</reference>
<comment type="caution">
    <text evidence="1">The sequence shown here is derived from an EMBL/GenBank/DDBJ whole genome shotgun (WGS) entry which is preliminary data.</text>
</comment>
<evidence type="ECO:0000313" key="1">
    <source>
        <dbReference type="EMBL" id="KAK7855460.1"/>
    </source>
</evidence>
<keyword evidence="2" id="KW-1185">Reference proteome</keyword>
<dbReference type="Proteomes" id="UP000237347">
    <property type="component" value="Unassembled WGS sequence"/>
</dbReference>
<dbReference type="Gramene" id="rna-CFP56_33021">
    <property type="protein sequence ID" value="cds-POF09070.1"/>
    <property type="gene ID" value="gene-CFP56_33021"/>
</dbReference>
<dbReference type="EMBL" id="PKMF04000045">
    <property type="protein sequence ID" value="KAK7855460.1"/>
    <property type="molecule type" value="Genomic_DNA"/>
</dbReference>
<accession>A0AAW0LVT4</accession>
<organism evidence="1 2">
    <name type="scientific">Quercus suber</name>
    <name type="common">Cork oak</name>
    <dbReference type="NCBI Taxonomy" id="58331"/>
    <lineage>
        <taxon>Eukaryota</taxon>
        <taxon>Viridiplantae</taxon>
        <taxon>Streptophyta</taxon>
        <taxon>Embryophyta</taxon>
        <taxon>Tracheophyta</taxon>
        <taxon>Spermatophyta</taxon>
        <taxon>Magnoliopsida</taxon>
        <taxon>eudicotyledons</taxon>
        <taxon>Gunneridae</taxon>
        <taxon>Pentapetalae</taxon>
        <taxon>rosids</taxon>
        <taxon>fabids</taxon>
        <taxon>Fagales</taxon>
        <taxon>Fagaceae</taxon>
        <taxon>Quercus</taxon>
    </lineage>
</organism>
<dbReference type="AlphaFoldDB" id="A0AAW0LVT4"/>
<name>A0AAW0LVT4_QUESU</name>
<dbReference type="PANTHER" id="PTHR46993:SF6">
    <property type="entry name" value="MYB TRANSCRIPTION FACTOR"/>
    <property type="match status" value="1"/>
</dbReference>
<sequence>MRSTTVQDHVIKNLLQVLPLSSSAAEDTRFKKAVLLRTIQSEISDATVTETTLQALELIKEMDRNDGVEIRESLKVAYFVAAVECTVMYLASEGSNGKYFKAVKRVWRGRIGNLGKSGTKLELVGDNAELTRWKNDLEAALQDAKTATRLMNLNTRVKALQKLRAFLGEAWTLMGPSFIEVAADTSNGAGELAAEQEVAANEEDKLVAGKVVLCNPNELYTGHSIYVL</sequence>
<protein>
    <submittedName>
        <fullName evidence="1">Uncharacterized protein</fullName>
    </submittedName>
</protein>
<gene>
    <name evidence="1" type="ORF">CFP56_027847</name>
</gene>